<feature type="chain" id="PRO_5035892602" evidence="2">
    <location>
        <begin position="27"/>
        <end position="65"/>
    </location>
</feature>
<protein>
    <submittedName>
        <fullName evidence="3">Uncharacterized protein</fullName>
    </submittedName>
</protein>
<evidence type="ECO:0000313" key="4">
    <source>
        <dbReference type="Proteomes" id="UP000831534"/>
    </source>
</evidence>
<name>A0A8T9MUZ1_9NEIS</name>
<sequence>MKTKQRSRSAAVLTLGAALLSAAASAAPVPFFPGLGRSGGATSHGDTLSSDTSYRRGRKAAANCN</sequence>
<evidence type="ECO:0000313" key="3">
    <source>
        <dbReference type="EMBL" id="UOP05487.1"/>
    </source>
</evidence>
<evidence type="ECO:0000256" key="1">
    <source>
        <dbReference type="SAM" id="MobiDB-lite"/>
    </source>
</evidence>
<dbReference type="AlphaFoldDB" id="A0A8T9MUZ1"/>
<organism evidence="3 4">
    <name type="scientific">Conchiformibius kuhniae</name>
    <dbReference type="NCBI Taxonomy" id="211502"/>
    <lineage>
        <taxon>Bacteria</taxon>
        <taxon>Pseudomonadati</taxon>
        <taxon>Pseudomonadota</taxon>
        <taxon>Betaproteobacteria</taxon>
        <taxon>Neisseriales</taxon>
        <taxon>Neisseriaceae</taxon>
        <taxon>Conchiformibius</taxon>
    </lineage>
</organism>
<feature type="compositionally biased region" description="Polar residues" evidence="1">
    <location>
        <begin position="40"/>
        <end position="52"/>
    </location>
</feature>
<reference evidence="3" key="2">
    <citation type="journal article" date="2022" name="Res Sq">
        <title>Evolution of multicellular longitudinally dividing oral cavity symbionts (Neisseriaceae).</title>
        <authorList>
            <person name="Nyongesa S."/>
            <person name="Weber P."/>
            <person name="Bernet E."/>
            <person name="Pullido F."/>
            <person name="Nieckarz M."/>
            <person name="Delaby M."/>
            <person name="Nieves C."/>
            <person name="Viehboeck T."/>
            <person name="Krause N."/>
            <person name="Rivera-Millot A."/>
            <person name="Nakamura A."/>
            <person name="Vischer N."/>
            <person name="VanNieuwenhze M."/>
            <person name="Brun Y."/>
            <person name="Cava F."/>
            <person name="Bulgheresi S."/>
            <person name="Veyrier F."/>
        </authorList>
    </citation>
    <scope>NUCLEOTIDE SEQUENCE</scope>
    <source>
        <strain evidence="3">17694</strain>
    </source>
</reference>
<evidence type="ECO:0000256" key="2">
    <source>
        <dbReference type="SAM" id="SignalP"/>
    </source>
</evidence>
<feature type="signal peptide" evidence="2">
    <location>
        <begin position="1"/>
        <end position="26"/>
    </location>
</feature>
<dbReference type="Proteomes" id="UP000831534">
    <property type="component" value="Chromosome"/>
</dbReference>
<keyword evidence="4" id="KW-1185">Reference proteome</keyword>
<feature type="region of interest" description="Disordered" evidence="1">
    <location>
        <begin position="34"/>
        <end position="65"/>
    </location>
</feature>
<reference evidence="3" key="1">
    <citation type="submission" date="2021-12" db="EMBL/GenBank/DDBJ databases">
        <authorList>
            <person name="Veyrier F.J."/>
        </authorList>
    </citation>
    <scope>NUCLEOTIDE SEQUENCE</scope>
    <source>
        <strain evidence="3">17694</strain>
    </source>
</reference>
<dbReference type="EMBL" id="CP091521">
    <property type="protein sequence ID" value="UOP05487.1"/>
    <property type="molecule type" value="Genomic_DNA"/>
</dbReference>
<gene>
    <name evidence="3" type="ORF">LVJ77_04920</name>
</gene>
<keyword evidence="2" id="KW-0732">Signal</keyword>
<accession>A0A8T9MUZ1</accession>
<proteinExistence type="predicted"/>